<dbReference type="RefSeq" id="XP_013016574.1">
    <property type="nucleotide sequence ID" value="XM_013161120.1"/>
</dbReference>
<sequence length="564" mass="64843">MSTKVVKPSHKKPQVKACLKCRLRKVKCNRQYPCSRCNESNDTCIYGENIVSQSDDLSTPHHIIPVGTDDREETRPVGVEPSTSNHIGIERRKWAFVDWRKLVELSQLKTKGPFLKDAESSLIEHLRKNPSILGILEQLRDLLPPLGICKTLIQRYFSRVEQVSCIFDKAQVEKCIFDLENTNKIPETTLITLLAIISVMLPLGEPPMEVDNYVASTGKNVNNICSEIDSKINNFLQDEDVNRLWKTNDRIRLHALRAQRMSRTEFRKLNTDTCIAVHICCFKNPIFQRMHSDTGSEAKLWLTVCEIDALDCVLNYCPPWIQHDVFSILTPLKSYYPNDSIYEFHCILSKLLVCGLDVYKTVHSSTAVEFIDVIPHFETKLSLILMDIESNSSSDDTSAIFRGLFLKVLFWVVRKNLYQYYITVSPASVPNYEKLLQNLTQTLKQLTRIITNSINIFEEYGWLNCMLVQAIHSFYLLRICSDKGYSLEDNIFNSVSAIQAIIKRTNYSHRLWKKMYDLLQVLIGGVVSNSELEENAFEQNDETLFDMFADIFDSNFNFIVPSGL</sequence>
<dbReference type="SMART" id="SM00066">
    <property type="entry name" value="GAL4"/>
    <property type="match status" value="1"/>
</dbReference>
<dbReference type="InterPro" id="IPR036864">
    <property type="entry name" value="Zn2-C6_fun-type_DNA-bd_sf"/>
</dbReference>
<keyword evidence="5" id="KW-1185">Reference proteome</keyword>
<dbReference type="InterPro" id="IPR050613">
    <property type="entry name" value="Sec_Metabolite_Reg"/>
</dbReference>
<dbReference type="VEuPathDB" id="FungiDB:SOCG_02629"/>
<dbReference type="CDD" id="cd00067">
    <property type="entry name" value="GAL4"/>
    <property type="match status" value="1"/>
</dbReference>
<dbReference type="PROSITE" id="PS00463">
    <property type="entry name" value="ZN2_CY6_FUNGAL_1"/>
    <property type="match status" value="1"/>
</dbReference>
<feature type="domain" description="Zn(2)-C6 fungal-type" evidence="3">
    <location>
        <begin position="17"/>
        <end position="46"/>
    </location>
</feature>
<evidence type="ECO:0000256" key="2">
    <source>
        <dbReference type="ARBA" id="ARBA00023242"/>
    </source>
</evidence>
<evidence type="ECO:0000256" key="1">
    <source>
        <dbReference type="ARBA" id="ARBA00004123"/>
    </source>
</evidence>
<dbReference type="Proteomes" id="UP000016088">
    <property type="component" value="Unassembled WGS sequence"/>
</dbReference>
<proteinExistence type="predicted"/>
<dbReference type="OrthoDB" id="2399539at2759"/>
<organism evidence="4 5">
    <name type="scientific">Schizosaccharomyces octosporus (strain yFS286)</name>
    <name type="common">Fission yeast</name>
    <name type="synonym">Octosporomyces octosporus</name>
    <dbReference type="NCBI Taxonomy" id="483514"/>
    <lineage>
        <taxon>Eukaryota</taxon>
        <taxon>Fungi</taxon>
        <taxon>Dikarya</taxon>
        <taxon>Ascomycota</taxon>
        <taxon>Taphrinomycotina</taxon>
        <taxon>Schizosaccharomycetes</taxon>
        <taxon>Schizosaccharomycetales</taxon>
        <taxon>Schizosaccharomycetaceae</taxon>
        <taxon>Schizosaccharomyces</taxon>
    </lineage>
</organism>
<dbReference type="InterPro" id="IPR001138">
    <property type="entry name" value="Zn2Cys6_DnaBD"/>
</dbReference>
<dbReference type="PANTHER" id="PTHR31001:SF88">
    <property type="entry name" value="TRANSCRIPTION FACTOR PDR3"/>
    <property type="match status" value="1"/>
</dbReference>
<dbReference type="HOGENOM" id="CLU_037354_0_0_1"/>
<dbReference type="GeneID" id="25031604"/>
<dbReference type="GO" id="GO:0000981">
    <property type="term" value="F:DNA-binding transcription factor activity, RNA polymerase II-specific"/>
    <property type="evidence" value="ECO:0007669"/>
    <property type="project" value="InterPro"/>
</dbReference>
<keyword evidence="2" id="KW-0539">Nucleus</keyword>
<protein>
    <submittedName>
        <fullName evidence="4">Transcription factor</fullName>
    </submittedName>
</protein>
<dbReference type="PANTHER" id="PTHR31001">
    <property type="entry name" value="UNCHARACTERIZED TRANSCRIPTIONAL REGULATORY PROTEIN"/>
    <property type="match status" value="1"/>
</dbReference>
<accession>S9RH77</accession>
<dbReference type="PROSITE" id="PS50048">
    <property type="entry name" value="ZN2_CY6_FUNGAL_2"/>
    <property type="match status" value="1"/>
</dbReference>
<evidence type="ECO:0000313" key="4">
    <source>
        <dbReference type="EMBL" id="EPX73404.1"/>
    </source>
</evidence>
<dbReference type="GO" id="GO:0008270">
    <property type="term" value="F:zinc ion binding"/>
    <property type="evidence" value="ECO:0007669"/>
    <property type="project" value="InterPro"/>
</dbReference>
<dbReference type="Gene3D" id="4.10.240.10">
    <property type="entry name" value="Zn(2)-C6 fungal-type DNA-binding domain"/>
    <property type="match status" value="1"/>
</dbReference>
<name>S9RH77_SCHOY</name>
<dbReference type="AlphaFoldDB" id="S9RH77"/>
<dbReference type="GO" id="GO:0005634">
    <property type="term" value="C:nucleus"/>
    <property type="evidence" value="ECO:0007669"/>
    <property type="project" value="UniProtKB-SubCell"/>
</dbReference>
<comment type="subcellular location">
    <subcellularLocation>
        <location evidence="1">Nucleus</location>
    </subcellularLocation>
</comment>
<dbReference type="Pfam" id="PF00172">
    <property type="entry name" value="Zn_clus"/>
    <property type="match status" value="1"/>
</dbReference>
<reference evidence="4 5" key="1">
    <citation type="journal article" date="2011" name="Science">
        <title>Comparative functional genomics of the fission yeasts.</title>
        <authorList>
            <person name="Rhind N."/>
            <person name="Chen Z."/>
            <person name="Yassour M."/>
            <person name="Thompson D.A."/>
            <person name="Haas B.J."/>
            <person name="Habib N."/>
            <person name="Wapinski I."/>
            <person name="Roy S."/>
            <person name="Lin M.F."/>
            <person name="Heiman D.I."/>
            <person name="Young S.K."/>
            <person name="Furuya K."/>
            <person name="Guo Y."/>
            <person name="Pidoux A."/>
            <person name="Chen H.M."/>
            <person name="Robbertse B."/>
            <person name="Goldberg J.M."/>
            <person name="Aoki K."/>
            <person name="Bayne E.H."/>
            <person name="Berlin A.M."/>
            <person name="Desjardins C.A."/>
            <person name="Dobbs E."/>
            <person name="Dukaj L."/>
            <person name="Fan L."/>
            <person name="FitzGerald M.G."/>
            <person name="French C."/>
            <person name="Gujja S."/>
            <person name="Hansen K."/>
            <person name="Keifenheim D."/>
            <person name="Levin J.Z."/>
            <person name="Mosher R.A."/>
            <person name="Mueller C.A."/>
            <person name="Pfiffner J."/>
            <person name="Priest M."/>
            <person name="Russ C."/>
            <person name="Smialowska A."/>
            <person name="Swoboda P."/>
            <person name="Sykes S.M."/>
            <person name="Vaughn M."/>
            <person name="Vengrova S."/>
            <person name="Yoder R."/>
            <person name="Zeng Q."/>
            <person name="Allshire R."/>
            <person name="Baulcombe D."/>
            <person name="Birren B.W."/>
            <person name="Brown W."/>
            <person name="Ekwall K."/>
            <person name="Kellis M."/>
            <person name="Leatherwood J."/>
            <person name="Levin H."/>
            <person name="Margalit H."/>
            <person name="Martienssen R."/>
            <person name="Nieduszynski C.A."/>
            <person name="Spatafora J.W."/>
            <person name="Friedman N."/>
            <person name="Dalgaard J.Z."/>
            <person name="Baumann P."/>
            <person name="Niki H."/>
            <person name="Regev A."/>
            <person name="Nusbaum C."/>
        </authorList>
    </citation>
    <scope>NUCLEOTIDE SEQUENCE [LARGE SCALE GENOMIC DNA]</scope>
    <source>
        <strain evidence="5">yFS286</strain>
    </source>
</reference>
<evidence type="ECO:0000313" key="5">
    <source>
        <dbReference type="Proteomes" id="UP000016088"/>
    </source>
</evidence>
<dbReference type="EMBL" id="KE503206">
    <property type="protein sequence ID" value="EPX73404.1"/>
    <property type="molecule type" value="Genomic_DNA"/>
</dbReference>
<dbReference type="SUPFAM" id="SSF57701">
    <property type="entry name" value="Zn2/Cys6 DNA-binding domain"/>
    <property type="match status" value="1"/>
</dbReference>
<gene>
    <name evidence="4" type="ORF">SOCG_02629</name>
</gene>
<dbReference type="OMA" id="YEFHCIL"/>
<evidence type="ECO:0000259" key="3">
    <source>
        <dbReference type="PROSITE" id="PS50048"/>
    </source>
</evidence>